<proteinExistence type="predicted"/>
<evidence type="ECO:0000259" key="1">
    <source>
        <dbReference type="Pfam" id="PF11706"/>
    </source>
</evidence>
<organism evidence="2 3">
    <name type="scientific">Leucobacter komagatae</name>
    <dbReference type="NCBI Taxonomy" id="55969"/>
    <lineage>
        <taxon>Bacteria</taxon>
        <taxon>Bacillati</taxon>
        <taxon>Actinomycetota</taxon>
        <taxon>Actinomycetes</taxon>
        <taxon>Micrococcales</taxon>
        <taxon>Microbacteriaceae</taxon>
        <taxon>Leucobacter</taxon>
    </lineage>
</organism>
<dbReference type="InterPro" id="IPR010852">
    <property type="entry name" value="ABATE"/>
</dbReference>
<keyword evidence="3" id="KW-1185">Reference proteome</keyword>
<dbReference type="EMBL" id="VFON01000002">
    <property type="protein sequence ID" value="TQL40633.1"/>
    <property type="molecule type" value="Genomic_DNA"/>
</dbReference>
<reference evidence="2 3" key="1">
    <citation type="submission" date="2019-06" db="EMBL/GenBank/DDBJ databases">
        <title>Sequencing the genomes of 1000 actinobacteria strains.</title>
        <authorList>
            <person name="Klenk H.-P."/>
        </authorList>
    </citation>
    <scope>NUCLEOTIDE SEQUENCE [LARGE SCALE GENOMIC DNA]</scope>
    <source>
        <strain evidence="2 3">DSM 8803</strain>
    </source>
</reference>
<dbReference type="PANTHER" id="PTHR35525:SF3">
    <property type="entry name" value="BLL6575 PROTEIN"/>
    <property type="match status" value="1"/>
</dbReference>
<dbReference type="Pfam" id="PF11706">
    <property type="entry name" value="zf-CGNR"/>
    <property type="match status" value="1"/>
</dbReference>
<dbReference type="SUPFAM" id="SSF160904">
    <property type="entry name" value="Jann2411-like"/>
    <property type="match status" value="1"/>
</dbReference>
<comment type="caution">
    <text evidence="2">The sequence shown here is derived from an EMBL/GenBank/DDBJ whole genome shotgun (WGS) entry which is preliminary data.</text>
</comment>
<dbReference type="Proteomes" id="UP000319094">
    <property type="component" value="Unassembled WGS sequence"/>
</dbReference>
<dbReference type="InterPro" id="IPR021005">
    <property type="entry name" value="Znf_CGNR"/>
</dbReference>
<protein>
    <submittedName>
        <fullName evidence="2">CGNR zinc finger protein</fullName>
    </submittedName>
</protein>
<accession>A0A542XY26</accession>
<name>A0A542XY26_9MICO</name>
<evidence type="ECO:0000313" key="3">
    <source>
        <dbReference type="Proteomes" id="UP000319094"/>
    </source>
</evidence>
<evidence type="ECO:0000313" key="2">
    <source>
        <dbReference type="EMBL" id="TQL40633.1"/>
    </source>
</evidence>
<feature type="domain" description="Zinc finger CGNR" evidence="1">
    <location>
        <begin position="139"/>
        <end position="176"/>
    </location>
</feature>
<gene>
    <name evidence="2" type="ORF">FB468_3154</name>
</gene>
<dbReference type="Gene3D" id="1.10.3300.10">
    <property type="entry name" value="Jann2411-like domain"/>
    <property type="match status" value="1"/>
</dbReference>
<dbReference type="InterPro" id="IPR023286">
    <property type="entry name" value="ABATE_dom_sf"/>
</dbReference>
<dbReference type="AlphaFoldDB" id="A0A542XY26"/>
<dbReference type="PANTHER" id="PTHR35525">
    <property type="entry name" value="BLL6575 PROTEIN"/>
    <property type="match status" value="1"/>
</dbReference>
<sequence>MGMQIRQTDIRGPGRALGLRFVVDAVNAPDLASAWPTLTKAHGDPHLGELDASPEPVAAAARALREIFAIHDPRQAAASLNHMLAERSAQPELAELADGRWALRPHLADASTAADTLARVGAFALATWLAERGRCAWGLCEAPDCDRAFIDEGRRAPQRFCSSTCATRTRVALHRKAAVRGAPTA</sequence>